<proteinExistence type="predicted"/>
<feature type="domain" description="RING-CH-type" evidence="6">
    <location>
        <begin position="260"/>
        <end position="322"/>
    </location>
</feature>
<dbReference type="SMART" id="SM00744">
    <property type="entry name" value="RINGv"/>
    <property type="match status" value="1"/>
</dbReference>
<feature type="transmembrane region" description="Helical" evidence="5">
    <location>
        <begin position="434"/>
        <end position="458"/>
    </location>
</feature>
<feature type="transmembrane region" description="Helical" evidence="5">
    <location>
        <begin position="406"/>
        <end position="428"/>
    </location>
</feature>
<evidence type="ECO:0000256" key="2">
    <source>
        <dbReference type="ARBA" id="ARBA00022771"/>
    </source>
</evidence>
<gene>
    <name evidence="7" type="ORF">F2Q68_00007755</name>
</gene>
<feature type="region of interest" description="Disordered" evidence="4">
    <location>
        <begin position="182"/>
        <end position="203"/>
    </location>
</feature>
<dbReference type="GO" id="GO:0008270">
    <property type="term" value="F:zinc ion binding"/>
    <property type="evidence" value="ECO:0007669"/>
    <property type="project" value="UniProtKB-KW"/>
</dbReference>
<evidence type="ECO:0000313" key="7">
    <source>
        <dbReference type="EMBL" id="KAF2598394.1"/>
    </source>
</evidence>
<protein>
    <recommendedName>
        <fullName evidence="6">RING-CH-type domain-containing protein</fullName>
    </recommendedName>
</protein>
<dbReference type="SUPFAM" id="SSF57850">
    <property type="entry name" value="RING/U-box"/>
    <property type="match status" value="1"/>
</dbReference>
<dbReference type="CDD" id="cd16495">
    <property type="entry name" value="RING_CH-C4HC3_MARCH"/>
    <property type="match status" value="1"/>
</dbReference>
<sequence>MATEEKPLDSSHGDSATSSNQNSFVTFIFVLNKKAEGSLAIIEETSTNVQQWRRKNLSLQIPSRATGLSPEYSVVIKMPPTPSPTPRRVNFSLTSTSPGPGPTSSNILPRGKSSLKNIIPKAGFKPKTSHTDIEKGQGDVVSSPSSLQEKASISRSLSLSKLFSPRIKRTSSLPVTPIVLSKSESAHGGSNAAPQTPSSKGRVQIARSLSVPVNDKEASLKRMDSFFRVIPSTPRVKDGDVFSNASEAGNTETCEADGEDIPEEEAVCRICLVDLSEGGETLKMECSCKGELALAHKDCALKWFTIKGNKTCEVCKQEVKNLPVTLLRIQSIRNSGVHQLDITGYRVWQEIPVLVIISMLAYFCFLEQLLVEKMGTSAIAISLPFSCILGLLASMTASTMVMRRSVWIYASVQFALVVLFAHVFYSVVELQPVLSVLLSTFAGFGVCICGSSVMVEFVRWKRRWRARSLDQQQLNHAQTPTTSQHHSNAA</sequence>
<dbReference type="Pfam" id="PF12906">
    <property type="entry name" value="RINGv"/>
    <property type="match status" value="1"/>
</dbReference>
<reference evidence="7" key="1">
    <citation type="submission" date="2019-12" db="EMBL/GenBank/DDBJ databases">
        <title>Genome sequencing and annotation of Brassica cretica.</title>
        <authorList>
            <person name="Studholme D.J."/>
            <person name="Sarris P.F."/>
        </authorList>
    </citation>
    <scope>NUCLEOTIDE SEQUENCE</scope>
    <source>
        <strain evidence="7">PFS-001/15</strain>
        <tissue evidence="7">Leaf</tissue>
    </source>
</reference>
<dbReference type="InterPro" id="IPR011016">
    <property type="entry name" value="Znf_RING-CH"/>
</dbReference>
<accession>A0A8S9KTQ0</accession>
<name>A0A8S9KTQ0_BRACR</name>
<feature type="region of interest" description="Disordered" evidence="4">
    <location>
        <begin position="79"/>
        <end position="147"/>
    </location>
</feature>
<evidence type="ECO:0000256" key="5">
    <source>
        <dbReference type="SAM" id="Phobius"/>
    </source>
</evidence>
<dbReference type="PANTHER" id="PTHR46158:SF1">
    <property type="entry name" value="RING_U-BOX SUPERFAMILY PROTEIN"/>
    <property type="match status" value="1"/>
</dbReference>
<evidence type="ECO:0000256" key="3">
    <source>
        <dbReference type="ARBA" id="ARBA00022833"/>
    </source>
</evidence>
<dbReference type="PROSITE" id="PS51292">
    <property type="entry name" value="ZF_RING_CH"/>
    <property type="match status" value="1"/>
</dbReference>
<organism evidence="7 8">
    <name type="scientific">Brassica cretica</name>
    <name type="common">Mustard</name>
    <dbReference type="NCBI Taxonomy" id="69181"/>
    <lineage>
        <taxon>Eukaryota</taxon>
        <taxon>Viridiplantae</taxon>
        <taxon>Streptophyta</taxon>
        <taxon>Embryophyta</taxon>
        <taxon>Tracheophyta</taxon>
        <taxon>Spermatophyta</taxon>
        <taxon>Magnoliopsida</taxon>
        <taxon>eudicotyledons</taxon>
        <taxon>Gunneridae</taxon>
        <taxon>Pentapetalae</taxon>
        <taxon>rosids</taxon>
        <taxon>malvids</taxon>
        <taxon>Brassicales</taxon>
        <taxon>Brassicaceae</taxon>
        <taxon>Brassiceae</taxon>
        <taxon>Brassica</taxon>
    </lineage>
</organism>
<evidence type="ECO:0000259" key="6">
    <source>
        <dbReference type="PROSITE" id="PS51292"/>
    </source>
</evidence>
<dbReference type="EMBL" id="QGKW02000717">
    <property type="protein sequence ID" value="KAF2598394.1"/>
    <property type="molecule type" value="Genomic_DNA"/>
</dbReference>
<evidence type="ECO:0000256" key="1">
    <source>
        <dbReference type="ARBA" id="ARBA00022723"/>
    </source>
</evidence>
<keyword evidence="5" id="KW-0812">Transmembrane</keyword>
<feature type="transmembrane region" description="Helical" evidence="5">
    <location>
        <begin position="377"/>
        <end position="394"/>
    </location>
</feature>
<dbReference type="InterPro" id="IPR013083">
    <property type="entry name" value="Znf_RING/FYVE/PHD"/>
</dbReference>
<dbReference type="PANTHER" id="PTHR46158">
    <property type="entry name" value="OS02G0165000 PROTEIN"/>
    <property type="match status" value="1"/>
</dbReference>
<keyword evidence="3" id="KW-0862">Zinc</keyword>
<evidence type="ECO:0000313" key="8">
    <source>
        <dbReference type="Proteomes" id="UP000712281"/>
    </source>
</evidence>
<dbReference type="Gene3D" id="3.30.40.10">
    <property type="entry name" value="Zinc/RING finger domain, C3HC4 (zinc finger)"/>
    <property type="match status" value="1"/>
</dbReference>
<comment type="caution">
    <text evidence="7">The sequence shown here is derived from an EMBL/GenBank/DDBJ whole genome shotgun (WGS) entry which is preliminary data.</text>
</comment>
<feature type="compositionally biased region" description="Polar residues" evidence="4">
    <location>
        <begin position="192"/>
        <end position="201"/>
    </location>
</feature>
<keyword evidence="5" id="KW-1133">Transmembrane helix</keyword>
<keyword evidence="5" id="KW-0472">Membrane</keyword>
<dbReference type="AlphaFoldDB" id="A0A8S9KTQ0"/>
<dbReference type="Proteomes" id="UP000712281">
    <property type="component" value="Unassembled WGS sequence"/>
</dbReference>
<keyword evidence="1" id="KW-0479">Metal-binding</keyword>
<evidence type="ECO:0000256" key="4">
    <source>
        <dbReference type="SAM" id="MobiDB-lite"/>
    </source>
</evidence>
<feature type="compositionally biased region" description="Low complexity" evidence="4">
    <location>
        <begin position="94"/>
        <end position="105"/>
    </location>
</feature>
<keyword evidence="2" id="KW-0863">Zinc-finger</keyword>